<reference evidence="3 4" key="1">
    <citation type="submission" date="2015-04" db="EMBL/GenBank/DDBJ databases">
        <authorList>
            <person name="Heijne W.H."/>
            <person name="Fedorova N.D."/>
            <person name="Nierman W.C."/>
            <person name="Vollebregt A.W."/>
            <person name="Zhao Z."/>
            <person name="Wu L."/>
            <person name="Kumar M."/>
            <person name="Stam H."/>
            <person name="van den Berg M.A."/>
            <person name="Pel H.J."/>
        </authorList>
    </citation>
    <scope>NUCLEOTIDE SEQUENCE [LARGE SCALE GENOMIC DNA]</scope>
    <source>
        <strain evidence="3 4">CBS 393.64</strain>
    </source>
</reference>
<dbReference type="RefSeq" id="XP_013330645.1">
    <property type="nucleotide sequence ID" value="XM_013475191.1"/>
</dbReference>
<comment type="caution">
    <text evidence="3">The sequence shown here is derived from an EMBL/GenBank/DDBJ whole genome shotgun (WGS) entry which is preliminary data.</text>
</comment>
<dbReference type="AlphaFoldDB" id="A0A0F4Z2B9"/>
<dbReference type="InterPro" id="IPR031452">
    <property type="entry name" value="Kre1"/>
</dbReference>
<evidence type="ECO:0000313" key="4">
    <source>
        <dbReference type="Proteomes" id="UP000053958"/>
    </source>
</evidence>
<accession>A0A0F4Z2B9</accession>
<feature type="signal peptide" evidence="2">
    <location>
        <begin position="1"/>
        <end position="19"/>
    </location>
</feature>
<evidence type="ECO:0000256" key="1">
    <source>
        <dbReference type="SAM" id="MobiDB-lite"/>
    </source>
</evidence>
<gene>
    <name evidence="3" type="ORF">T310_1914</name>
</gene>
<dbReference type="Proteomes" id="UP000053958">
    <property type="component" value="Unassembled WGS sequence"/>
</dbReference>
<name>A0A0F4Z2B9_RASE3</name>
<evidence type="ECO:0000313" key="3">
    <source>
        <dbReference type="EMBL" id="KKA24033.1"/>
    </source>
</evidence>
<organism evidence="3 4">
    <name type="scientific">Rasamsonia emersonii (strain ATCC 16479 / CBS 393.64 / IMI 116815)</name>
    <dbReference type="NCBI Taxonomy" id="1408163"/>
    <lineage>
        <taxon>Eukaryota</taxon>
        <taxon>Fungi</taxon>
        <taxon>Dikarya</taxon>
        <taxon>Ascomycota</taxon>
        <taxon>Pezizomycotina</taxon>
        <taxon>Eurotiomycetes</taxon>
        <taxon>Eurotiomycetidae</taxon>
        <taxon>Eurotiales</taxon>
        <taxon>Trichocomaceae</taxon>
        <taxon>Rasamsonia</taxon>
    </lineage>
</organism>
<evidence type="ECO:0000256" key="2">
    <source>
        <dbReference type="SAM" id="SignalP"/>
    </source>
</evidence>
<feature type="chain" id="PRO_5002482316" description="GPI anchored protein" evidence="2">
    <location>
        <begin position="20"/>
        <end position="171"/>
    </location>
</feature>
<dbReference type="EMBL" id="LASV01000076">
    <property type="protein sequence ID" value="KKA24033.1"/>
    <property type="molecule type" value="Genomic_DNA"/>
</dbReference>
<evidence type="ECO:0008006" key="5">
    <source>
        <dbReference type="Google" id="ProtNLM"/>
    </source>
</evidence>
<proteinExistence type="predicted"/>
<keyword evidence="2" id="KW-0732">Signal</keyword>
<keyword evidence="4" id="KW-1185">Reference proteome</keyword>
<dbReference type="Pfam" id="PF17056">
    <property type="entry name" value="KRE1"/>
    <property type="match status" value="1"/>
</dbReference>
<dbReference type="GeneID" id="25314265"/>
<protein>
    <recommendedName>
        <fullName evidence="5">GPI anchored protein</fullName>
    </recommendedName>
</protein>
<sequence length="171" mass="17466">MRILSSFLVFLASTAAVAAEEVPSNAEPGAVSTTGSSLVTPPPLPPQSNQDEGALEAREIVQNPGAAPATTATQMNPTTTIWQETTLKDGEVVTAPVTYVQTFAKVPDQWPSPSSGSIGLGTLSGKIGVTSTITVEARSLKARSEGTLGQTPWIGMAVGLTCTALAAIMLG</sequence>
<feature type="region of interest" description="Disordered" evidence="1">
    <location>
        <begin position="23"/>
        <end position="53"/>
    </location>
</feature>
<dbReference type="GO" id="GO:0031505">
    <property type="term" value="P:fungal-type cell wall organization"/>
    <property type="evidence" value="ECO:0007669"/>
    <property type="project" value="InterPro"/>
</dbReference>
<dbReference type="OrthoDB" id="4225217at2759"/>